<comment type="caution">
    <text evidence="2">The sequence shown here is derived from an EMBL/GenBank/DDBJ whole genome shotgun (WGS) entry which is preliminary data.</text>
</comment>
<dbReference type="EMBL" id="JARJCM010000091">
    <property type="protein sequence ID" value="KAJ7030463.1"/>
    <property type="molecule type" value="Genomic_DNA"/>
</dbReference>
<feature type="region of interest" description="Disordered" evidence="1">
    <location>
        <begin position="132"/>
        <end position="153"/>
    </location>
</feature>
<evidence type="ECO:0000256" key="1">
    <source>
        <dbReference type="SAM" id="MobiDB-lite"/>
    </source>
</evidence>
<dbReference type="AlphaFoldDB" id="A0AAD6SMH9"/>
<keyword evidence="3" id="KW-1185">Reference proteome</keyword>
<gene>
    <name evidence="2" type="ORF">C8F04DRAFT_1113750</name>
</gene>
<sequence>MGPYHAPNPRGRPPRQLAHLGEIGAVCQNDGPGRAGLITGAGDETAGCSRSSLERGASRAPSLPAKHCGYPTPKYCGYSVAGRLHQLRPRRCRVRRHCVRRSCPRVKRVQESDVRYTMPKLALKHSAAWFNGTSKPKSITPGHHPRSRLLQSR</sequence>
<accession>A0AAD6SMH9</accession>
<protein>
    <submittedName>
        <fullName evidence="2">Uncharacterized protein</fullName>
    </submittedName>
</protein>
<proteinExistence type="predicted"/>
<evidence type="ECO:0000313" key="2">
    <source>
        <dbReference type="EMBL" id="KAJ7030463.1"/>
    </source>
</evidence>
<organism evidence="2 3">
    <name type="scientific">Mycena alexandri</name>
    <dbReference type="NCBI Taxonomy" id="1745969"/>
    <lineage>
        <taxon>Eukaryota</taxon>
        <taxon>Fungi</taxon>
        <taxon>Dikarya</taxon>
        <taxon>Basidiomycota</taxon>
        <taxon>Agaricomycotina</taxon>
        <taxon>Agaricomycetes</taxon>
        <taxon>Agaricomycetidae</taxon>
        <taxon>Agaricales</taxon>
        <taxon>Marasmiineae</taxon>
        <taxon>Mycenaceae</taxon>
        <taxon>Mycena</taxon>
    </lineage>
</organism>
<reference evidence="2" key="1">
    <citation type="submission" date="2023-03" db="EMBL/GenBank/DDBJ databases">
        <title>Massive genome expansion in bonnet fungi (Mycena s.s.) driven by repeated elements and novel gene families across ecological guilds.</title>
        <authorList>
            <consortium name="Lawrence Berkeley National Laboratory"/>
            <person name="Harder C.B."/>
            <person name="Miyauchi S."/>
            <person name="Viragh M."/>
            <person name="Kuo A."/>
            <person name="Thoen E."/>
            <person name="Andreopoulos B."/>
            <person name="Lu D."/>
            <person name="Skrede I."/>
            <person name="Drula E."/>
            <person name="Henrissat B."/>
            <person name="Morin E."/>
            <person name="Kohler A."/>
            <person name="Barry K."/>
            <person name="LaButti K."/>
            <person name="Morin E."/>
            <person name="Salamov A."/>
            <person name="Lipzen A."/>
            <person name="Mereny Z."/>
            <person name="Hegedus B."/>
            <person name="Baldrian P."/>
            <person name="Stursova M."/>
            <person name="Weitz H."/>
            <person name="Taylor A."/>
            <person name="Grigoriev I.V."/>
            <person name="Nagy L.G."/>
            <person name="Martin F."/>
            <person name="Kauserud H."/>
        </authorList>
    </citation>
    <scope>NUCLEOTIDE SEQUENCE</scope>
    <source>
        <strain evidence="2">CBHHK200</strain>
    </source>
</reference>
<name>A0AAD6SMH9_9AGAR</name>
<dbReference type="Proteomes" id="UP001218188">
    <property type="component" value="Unassembled WGS sequence"/>
</dbReference>
<evidence type="ECO:0000313" key="3">
    <source>
        <dbReference type="Proteomes" id="UP001218188"/>
    </source>
</evidence>